<evidence type="ECO:0000256" key="4">
    <source>
        <dbReference type="ARBA" id="ARBA00018517"/>
    </source>
</evidence>
<keyword evidence="6" id="KW-0597">Phosphoprotein</keyword>
<dbReference type="PANTHER" id="PTHR14741">
    <property type="entry name" value="S-ADENOSYLMETHIONINE-DEPENDENT METHYLTRANSFERASE RELATED"/>
    <property type="match status" value="1"/>
</dbReference>
<comment type="catalytic activity">
    <reaction evidence="17">
        <text>a 5'-end (N(7)-methyl 5'-triphosphoguanosine)-ribonucleoside in snRNA + S-adenosyl-L-methionine = a 5'-end (N(2),N(7)-dimethyl 5'-triphosphoguanosine)-ribonucleoside in snRNA + S-adenosyl-L-homocysteine + H(+)</text>
        <dbReference type="Rhea" id="RHEA:78471"/>
        <dbReference type="Rhea" id="RHEA-COMP:19085"/>
        <dbReference type="Rhea" id="RHEA-COMP:19087"/>
        <dbReference type="ChEBI" id="CHEBI:15378"/>
        <dbReference type="ChEBI" id="CHEBI:57856"/>
        <dbReference type="ChEBI" id="CHEBI:59789"/>
        <dbReference type="ChEBI" id="CHEBI:156461"/>
        <dbReference type="ChEBI" id="CHEBI:172880"/>
    </reaction>
    <physiologicalReaction direction="left-to-right" evidence="17">
        <dbReference type="Rhea" id="RHEA:78472"/>
    </physiologicalReaction>
</comment>
<evidence type="ECO:0000256" key="22">
    <source>
        <dbReference type="ARBA" id="ARBA00081504"/>
    </source>
</evidence>
<evidence type="ECO:0000256" key="13">
    <source>
        <dbReference type="ARBA" id="ARBA00025783"/>
    </source>
</evidence>
<comment type="subunit">
    <text evidence="20">May form homooligomers. Interacts with CREBBP/CBP, EED/WAIT1, EP300/P300, NCOA6/PRIP, PPARBP/PBP and SMN.</text>
</comment>
<dbReference type="SUPFAM" id="SSF53335">
    <property type="entry name" value="S-adenosyl-L-methionine-dependent methyltransferases"/>
    <property type="match status" value="1"/>
</dbReference>
<dbReference type="AlphaFoldDB" id="A0A8T0TM90"/>
<dbReference type="InterPro" id="IPR019012">
    <property type="entry name" value="RNA_cap_Gua-N2-MeTrfase"/>
</dbReference>
<dbReference type="OrthoDB" id="194443at2759"/>
<evidence type="ECO:0000256" key="11">
    <source>
        <dbReference type="ARBA" id="ARBA00023163"/>
    </source>
</evidence>
<evidence type="ECO:0000256" key="1">
    <source>
        <dbReference type="ARBA" id="ARBA00004408"/>
    </source>
</evidence>
<evidence type="ECO:0000256" key="7">
    <source>
        <dbReference type="ARBA" id="ARBA00022603"/>
    </source>
</evidence>
<organism evidence="24 25">
    <name type="scientific">Panicum virgatum</name>
    <name type="common">Blackwell switchgrass</name>
    <dbReference type="NCBI Taxonomy" id="38727"/>
    <lineage>
        <taxon>Eukaryota</taxon>
        <taxon>Viridiplantae</taxon>
        <taxon>Streptophyta</taxon>
        <taxon>Embryophyta</taxon>
        <taxon>Tracheophyta</taxon>
        <taxon>Spermatophyta</taxon>
        <taxon>Magnoliopsida</taxon>
        <taxon>Liliopsida</taxon>
        <taxon>Poales</taxon>
        <taxon>Poaceae</taxon>
        <taxon>PACMAD clade</taxon>
        <taxon>Panicoideae</taxon>
        <taxon>Panicodae</taxon>
        <taxon>Paniceae</taxon>
        <taxon>Panicinae</taxon>
        <taxon>Panicum</taxon>
        <taxon>Panicum sect. Hiantes</taxon>
    </lineage>
</organism>
<proteinExistence type="inferred from homology"/>
<dbReference type="Proteomes" id="UP000823388">
    <property type="component" value="Chromosome 4K"/>
</dbReference>
<evidence type="ECO:0000256" key="8">
    <source>
        <dbReference type="ARBA" id="ARBA00022679"/>
    </source>
</evidence>
<evidence type="ECO:0000256" key="16">
    <source>
        <dbReference type="ARBA" id="ARBA00048763"/>
    </source>
</evidence>
<comment type="catalytic activity">
    <reaction evidence="16">
        <text>a 5'-end (N(2),N(7)-dimethyl 5'-triphosphoguanosine)-ribonucleoside in snRNA + S-adenosyl-L-methionine = a 5'-end (N(2),N(2),N(7)-trimethyl 5'-triphosphoguanosine)-ribonucleoside in snRNA + S-adenosyl-L-homocysteine + H(+)</text>
        <dbReference type="Rhea" id="RHEA:78479"/>
        <dbReference type="Rhea" id="RHEA-COMP:19087"/>
        <dbReference type="Rhea" id="RHEA-COMP:19089"/>
        <dbReference type="ChEBI" id="CHEBI:15378"/>
        <dbReference type="ChEBI" id="CHEBI:57856"/>
        <dbReference type="ChEBI" id="CHEBI:59789"/>
        <dbReference type="ChEBI" id="CHEBI:167623"/>
        <dbReference type="ChEBI" id="CHEBI:172880"/>
    </reaction>
    <physiologicalReaction direction="left-to-right" evidence="16">
        <dbReference type="Rhea" id="RHEA:78480"/>
    </physiologicalReaction>
</comment>
<feature type="compositionally biased region" description="Basic and acidic residues" evidence="23">
    <location>
        <begin position="62"/>
        <end position="83"/>
    </location>
</feature>
<evidence type="ECO:0000256" key="21">
    <source>
        <dbReference type="ARBA" id="ARBA00079339"/>
    </source>
</evidence>
<comment type="similarity">
    <text evidence="13">Belongs to the methyltransferase superfamily. Trimethylguanosine synthase family.</text>
</comment>
<dbReference type="PANTHER" id="PTHR14741:SF41">
    <property type="entry name" value="TRIMETHYLGUANOSINE SYNTHASE"/>
    <property type="match status" value="1"/>
</dbReference>
<evidence type="ECO:0000256" key="14">
    <source>
        <dbReference type="ARBA" id="ARBA00047418"/>
    </source>
</evidence>
<dbReference type="FunFam" id="3.40.50.150:FF:000066">
    <property type="entry name" value="Trimethylguanosine synthase 1"/>
    <property type="match status" value="1"/>
</dbReference>
<feature type="compositionally biased region" description="Basic residues" evidence="23">
    <location>
        <begin position="40"/>
        <end position="58"/>
    </location>
</feature>
<dbReference type="Pfam" id="PF09445">
    <property type="entry name" value="Methyltransf_15"/>
    <property type="match status" value="1"/>
</dbReference>
<evidence type="ECO:0000256" key="17">
    <source>
        <dbReference type="ARBA" id="ARBA00049075"/>
    </source>
</evidence>
<evidence type="ECO:0000256" key="15">
    <source>
        <dbReference type="ARBA" id="ARBA00048740"/>
    </source>
</evidence>
<gene>
    <name evidence="24" type="ORF">PVAP13_4KG081200</name>
</gene>
<evidence type="ECO:0000256" key="9">
    <source>
        <dbReference type="ARBA" id="ARBA00022691"/>
    </source>
</evidence>
<evidence type="ECO:0000256" key="18">
    <source>
        <dbReference type="ARBA" id="ARBA00049790"/>
    </source>
</evidence>
<accession>A0A8T0TM90</accession>
<keyword evidence="25" id="KW-1185">Reference proteome</keyword>
<keyword evidence="7" id="KW-0489">Methyltransferase</keyword>
<dbReference type="GO" id="GO:0005730">
    <property type="term" value="C:nucleolus"/>
    <property type="evidence" value="ECO:0007669"/>
    <property type="project" value="UniProtKB-SubCell"/>
</dbReference>
<dbReference type="EMBL" id="CM029043">
    <property type="protein sequence ID" value="KAG2609984.1"/>
    <property type="molecule type" value="Genomic_DNA"/>
</dbReference>
<evidence type="ECO:0000313" key="24">
    <source>
        <dbReference type="EMBL" id="KAG2609984.1"/>
    </source>
</evidence>
<evidence type="ECO:0000256" key="23">
    <source>
        <dbReference type="SAM" id="MobiDB-lite"/>
    </source>
</evidence>
<dbReference type="CDD" id="cd02440">
    <property type="entry name" value="AdoMet_MTases"/>
    <property type="match status" value="1"/>
</dbReference>
<comment type="caution">
    <text evidence="24">The sequence shown here is derived from an EMBL/GenBank/DDBJ whole genome shotgun (WGS) entry which is preliminary data.</text>
</comment>
<dbReference type="GO" id="GO:0005737">
    <property type="term" value="C:cytoplasm"/>
    <property type="evidence" value="ECO:0007669"/>
    <property type="project" value="UniProtKB-SubCell"/>
</dbReference>
<keyword evidence="9" id="KW-0949">S-adenosyl-L-methionine</keyword>
<dbReference type="GO" id="GO:0071164">
    <property type="term" value="F:RNA cap trimethylguanosine synthase activity"/>
    <property type="evidence" value="ECO:0007669"/>
    <property type="project" value="TreeGrafter"/>
</dbReference>
<name>A0A8T0TM90_PANVG</name>
<evidence type="ECO:0000256" key="10">
    <source>
        <dbReference type="ARBA" id="ARBA00023015"/>
    </source>
</evidence>
<evidence type="ECO:0000256" key="3">
    <source>
        <dbReference type="ARBA" id="ARBA00004604"/>
    </source>
</evidence>
<dbReference type="GO" id="GO:0015030">
    <property type="term" value="C:Cajal body"/>
    <property type="evidence" value="ECO:0007669"/>
    <property type="project" value="UniProtKB-SubCell"/>
</dbReference>
<evidence type="ECO:0000256" key="6">
    <source>
        <dbReference type="ARBA" id="ARBA00022553"/>
    </source>
</evidence>
<comment type="catalytic activity">
    <reaction evidence="14">
        <text>a 5'-end (N(2),N(7)-dimethyl 5'-triphosphoguanosine)-ribonucleoside in snoRNA + S-adenosyl-L-methionine = a 5'-end (N(2),N(2),N(7)-trimethyl 5'-triphosphoguanosine)-ribonucleoside in snoRNA + S-adenosyl-L-homocysteine + H(+)</text>
        <dbReference type="Rhea" id="RHEA:78507"/>
        <dbReference type="Rhea" id="RHEA-COMP:19088"/>
        <dbReference type="Rhea" id="RHEA-COMP:19090"/>
        <dbReference type="ChEBI" id="CHEBI:15378"/>
        <dbReference type="ChEBI" id="CHEBI:57856"/>
        <dbReference type="ChEBI" id="CHEBI:59789"/>
        <dbReference type="ChEBI" id="CHEBI:167623"/>
        <dbReference type="ChEBI" id="CHEBI:172880"/>
    </reaction>
    <physiologicalReaction direction="left-to-right" evidence="14">
        <dbReference type="Rhea" id="RHEA:78508"/>
    </physiologicalReaction>
</comment>
<evidence type="ECO:0000256" key="12">
    <source>
        <dbReference type="ARBA" id="ARBA00023242"/>
    </source>
</evidence>
<keyword evidence="11" id="KW-0804">Transcription</keyword>
<evidence type="ECO:0000256" key="5">
    <source>
        <dbReference type="ARBA" id="ARBA00022490"/>
    </source>
</evidence>
<comment type="catalytic activity">
    <reaction evidence="15">
        <text>a 5'-end (N(7)-methyl 5'-triphosphoguanosine)-ribonucleoside in snoRNA + S-adenosyl-L-methionine = a 5'-end (N(2),N(7)-dimethyl 5'-triphosphoguanosine)-ribonucleoside in snoRNA + S-adenosyl-L-homocysteine + H(+)</text>
        <dbReference type="Rhea" id="RHEA:78475"/>
        <dbReference type="Rhea" id="RHEA-COMP:19086"/>
        <dbReference type="Rhea" id="RHEA-COMP:19088"/>
        <dbReference type="ChEBI" id="CHEBI:15378"/>
        <dbReference type="ChEBI" id="CHEBI:57856"/>
        <dbReference type="ChEBI" id="CHEBI:59789"/>
        <dbReference type="ChEBI" id="CHEBI:156461"/>
        <dbReference type="ChEBI" id="CHEBI:172880"/>
    </reaction>
    <physiologicalReaction direction="left-to-right" evidence="15">
        <dbReference type="Rhea" id="RHEA:78476"/>
    </physiologicalReaction>
</comment>
<keyword evidence="12" id="KW-0539">Nucleus</keyword>
<protein>
    <recommendedName>
        <fullName evidence="4">Trimethylguanosine synthase</fullName>
    </recommendedName>
    <alternativeName>
        <fullName evidence="18">Cap-specific guanine-N(2) methyltransferase</fullName>
    </alternativeName>
    <alternativeName>
        <fullName evidence="21">Nuclear receptor coactivator 6-interacting protein</fullName>
    </alternativeName>
    <alternativeName>
        <fullName evidence="22">PRIP-interacting protein with methyltransferase motif</fullName>
    </alternativeName>
</protein>
<comment type="subcellular location">
    <subcellularLocation>
        <location evidence="2">Cytoplasm</location>
    </subcellularLocation>
    <subcellularLocation>
        <location evidence="1">Nucleus</location>
        <location evidence="1">Cajal body</location>
    </subcellularLocation>
    <subcellularLocation>
        <location evidence="3">Nucleus</location>
        <location evidence="3">Nucleolus</location>
    </subcellularLocation>
</comment>
<comment type="function">
    <text evidence="19">Catalyzes the 2 serial methylation steps for the conversion of the 7-monomethylguanosine (m(7)G) caps of snRNAs and snoRNAs to a 2,2,7-trimethylguanosine (m(2,2,7)G) cap structure. The enzyme is specific for guanine, and N7 methylation must precede N2 methylation. Hypermethylation of the m7G cap of U snRNAs leads to their concentration in nuclear foci, their colocalization with coilin and the formation of canonical Cajal bodies (CBs). Plays a role in transcriptional regulation.</text>
</comment>
<evidence type="ECO:0000256" key="2">
    <source>
        <dbReference type="ARBA" id="ARBA00004496"/>
    </source>
</evidence>
<reference evidence="24" key="1">
    <citation type="submission" date="2020-05" db="EMBL/GenBank/DDBJ databases">
        <title>WGS assembly of Panicum virgatum.</title>
        <authorList>
            <person name="Lovell J.T."/>
            <person name="Jenkins J."/>
            <person name="Shu S."/>
            <person name="Juenger T.E."/>
            <person name="Schmutz J."/>
        </authorList>
    </citation>
    <scope>NUCLEOTIDE SEQUENCE</scope>
    <source>
        <strain evidence="24">AP13</strain>
    </source>
</reference>
<evidence type="ECO:0000313" key="25">
    <source>
        <dbReference type="Proteomes" id="UP000823388"/>
    </source>
</evidence>
<evidence type="ECO:0000256" key="20">
    <source>
        <dbReference type="ARBA" id="ARBA00064494"/>
    </source>
</evidence>
<dbReference type="InterPro" id="IPR029063">
    <property type="entry name" value="SAM-dependent_MTases_sf"/>
</dbReference>
<keyword evidence="8" id="KW-0808">Transferase</keyword>
<sequence length="331" mass="36950">MAKTNAAPQGPGRRARALPFLHHRTTHRFFRLLGATTTKTARRRRRLTARPTHSRRVARPGAPERKRPEAAAEPKEKAFGAARDPDAAADAAMVAGKYWAHRHSLFSLYDRGVRMDAEGWYSATPEAVAASQAARAAPGDLVVDAFAGCGGNSIQFAARGCYVVAVEIDPRKVELAAHNAKVYGVEDRIEFVVGDFFRLAPFLKADLVFLSPPWGGPSYIHAPVYTLDMLKPKDGYTTFQAAQKIAPNVIMFLPRTVDISQVEELSWLSCPPLDFESEENYIHHRLKGITAYFGRTARPPSNQCQNWDDEQPADWFFRISLRKRKGAMQIF</sequence>
<dbReference type="Gene3D" id="3.40.50.150">
    <property type="entry name" value="Vaccinia Virus protein VP39"/>
    <property type="match status" value="1"/>
</dbReference>
<keyword evidence="5" id="KW-0963">Cytoplasm</keyword>
<keyword evidence="10" id="KW-0805">Transcription regulation</keyword>
<evidence type="ECO:0000256" key="19">
    <source>
        <dbReference type="ARBA" id="ARBA00057179"/>
    </source>
</evidence>
<feature type="region of interest" description="Disordered" evidence="23">
    <location>
        <begin position="37"/>
        <end position="83"/>
    </location>
</feature>